<keyword evidence="1" id="KW-0732">Signal</keyword>
<reference evidence="2 3" key="1">
    <citation type="journal article" date="2018" name="MBio">
        <title>Comparative Genomics Reveals the Core Gene Toolbox for the Fungus-Insect Symbiosis.</title>
        <authorList>
            <person name="Wang Y."/>
            <person name="Stata M."/>
            <person name="Wang W."/>
            <person name="Stajich J.E."/>
            <person name="White M.M."/>
            <person name="Moncalvo J.M."/>
        </authorList>
    </citation>
    <scope>NUCLEOTIDE SEQUENCE [LARGE SCALE GENOMIC DNA]</scope>
    <source>
        <strain evidence="2 3">AUS-77-4</strain>
    </source>
</reference>
<evidence type="ECO:0000313" key="3">
    <source>
        <dbReference type="Proteomes" id="UP000245699"/>
    </source>
</evidence>
<dbReference type="OrthoDB" id="5726160at2759"/>
<keyword evidence="3" id="KW-1185">Reference proteome</keyword>
<comment type="caution">
    <text evidence="2">The sequence shown here is derived from an EMBL/GenBank/DDBJ whole genome shotgun (WGS) entry which is preliminary data.</text>
</comment>
<feature type="chain" id="PRO_5015445604" description="Cyanovirin-N domain-containing protein" evidence="1">
    <location>
        <begin position="22"/>
        <end position="163"/>
    </location>
</feature>
<dbReference type="Proteomes" id="UP000245699">
    <property type="component" value="Unassembled WGS sequence"/>
</dbReference>
<dbReference type="EMBL" id="MBFT01001288">
    <property type="protein sequence ID" value="PVU84548.1"/>
    <property type="molecule type" value="Genomic_DNA"/>
</dbReference>
<evidence type="ECO:0000256" key="1">
    <source>
        <dbReference type="SAM" id="SignalP"/>
    </source>
</evidence>
<sequence length="163" mass="18228">MYVLRVLLLHTLFLFSIITNALPATKVINILTVPKPSPEAIPCSKITGGNLTVSENDYIYMTQAIYRRCAHKFCKLDFRLVKSKSTCNLANLKCLDCPGSGANTMCMNRMSLDLTDGILNNQTNLYGCRGISNITTVECSGNLNSNKIFQRFFFKFKIPVKNS</sequence>
<accession>A0A2T9XWU1</accession>
<feature type="signal peptide" evidence="1">
    <location>
        <begin position="1"/>
        <end position="21"/>
    </location>
</feature>
<proteinExistence type="predicted"/>
<gene>
    <name evidence="2" type="ORF">BB559_007579</name>
</gene>
<name>A0A2T9XWU1_9FUNG</name>
<evidence type="ECO:0000313" key="2">
    <source>
        <dbReference type="EMBL" id="PVU84548.1"/>
    </source>
</evidence>
<organism evidence="2 3">
    <name type="scientific">Furculomyces boomerangus</name>
    <dbReference type="NCBI Taxonomy" id="61424"/>
    <lineage>
        <taxon>Eukaryota</taxon>
        <taxon>Fungi</taxon>
        <taxon>Fungi incertae sedis</taxon>
        <taxon>Zoopagomycota</taxon>
        <taxon>Kickxellomycotina</taxon>
        <taxon>Harpellomycetes</taxon>
        <taxon>Harpellales</taxon>
        <taxon>Harpellaceae</taxon>
        <taxon>Furculomyces</taxon>
    </lineage>
</organism>
<protein>
    <recommendedName>
        <fullName evidence="4">Cyanovirin-N domain-containing protein</fullName>
    </recommendedName>
</protein>
<evidence type="ECO:0008006" key="4">
    <source>
        <dbReference type="Google" id="ProtNLM"/>
    </source>
</evidence>
<dbReference type="AlphaFoldDB" id="A0A2T9XWU1"/>